<feature type="DNA-binding region" description="H-T-H motif" evidence="2">
    <location>
        <begin position="38"/>
        <end position="57"/>
    </location>
</feature>
<evidence type="ECO:0000259" key="3">
    <source>
        <dbReference type="PROSITE" id="PS50977"/>
    </source>
</evidence>
<evidence type="ECO:0000256" key="2">
    <source>
        <dbReference type="PROSITE-ProRule" id="PRU00335"/>
    </source>
</evidence>
<protein>
    <submittedName>
        <fullName evidence="4">TetR/AcrR family transcriptional regulator</fullName>
    </submittedName>
</protein>
<dbReference type="Proteomes" id="UP001596072">
    <property type="component" value="Unassembled WGS sequence"/>
</dbReference>
<gene>
    <name evidence="4" type="ORF">ACFPQB_04030</name>
</gene>
<dbReference type="Pfam" id="PF21306">
    <property type="entry name" value="TetR_C_40"/>
    <property type="match status" value="1"/>
</dbReference>
<dbReference type="EMBL" id="JBHSNS010000001">
    <property type="protein sequence ID" value="MFC5728071.1"/>
    <property type="molecule type" value="Genomic_DNA"/>
</dbReference>
<dbReference type="PANTHER" id="PTHR43479">
    <property type="entry name" value="ACREF/ENVCD OPERON REPRESSOR-RELATED"/>
    <property type="match status" value="1"/>
</dbReference>
<dbReference type="InterPro" id="IPR050624">
    <property type="entry name" value="HTH-type_Tx_Regulator"/>
</dbReference>
<dbReference type="Pfam" id="PF00440">
    <property type="entry name" value="TetR_N"/>
    <property type="match status" value="1"/>
</dbReference>
<dbReference type="InterPro" id="IPR009057">
    <property type="entry name" value="Homeodomain-like_sf"/>
</dbReference>
<keyword evidence="5" id="KW-1185">Reference proteome</keyword>
<dbReference type="PANTHER" id="PTHR43479:SF11">
    <property type="entry name" value="ACREF_ENVCD OPERON REPRESSOR-RELATED"/>
    <property type="match status" value="1"/>
</dbReference>
<dbReference type="Gene3D" id="1.10.357.10">
    <property type="entry name" value="Tetracycline Repressor, domain 2"/>
    <property type="match status" value="1"/>
</dbReference>
<name>A0ABW0ZEU1_9ACTN</name>
<dbReference type="PROSITE" id="PS50977">
    <property type="entry name" value="HTH_TETR_2"/>
    <property type="match status" value="1"/>
</dbReference>
<accession>A0ABW0ZEU1</accession>
<dbReference type="InterPro" id="IPR049513">
    <property type="entry name" value="TetR_C_40"/>
</dbReference>
<evidence type="ECO:0000313" key="4">
    <source>
        <dbReference type="EMBL" id="MFC5728071.1"/>
    </source>
</evidence>
<keyword evidence="1 2" id="KW-0238">DNA-binding</keyword>
<dbReference type="InterPro" id="IPR001647">
    <property type="entry name" value="HTH_TetR"/>
</dbReference>
<evidence type="ECO:0000256" key="1">
    <source>
        <dbReference type="ARBA" id="ARBA00023125"/>
    </source>
</evidence>
<comment type="caution">
    <text evidence="4">The sequence shown here is derived from an EMBL/GenBank/DDBJ whole genome shotgun (WGS) entry which is preliminary data.</text>
</comment>
<evidence type="ECO:0000313" key="5">
    <source>
        <dbReference type="Proteomes" id="UP001596072"/>
    </source>
</evidence>
<feature type="domain" description="HTH tetR-type" evidence="3">
    <location>
        <begin position="16"/>
        <end position="75"/>
    </location>
</feature>
<organism evidence="4 5">
    <name type="scientific">Nocardioides vastitatis</name>
    <dbReference type="NCBI Taxonomy" id="2568655"/>
    <lineage>
        <taxon>Bacteria</taxon>
        <taxon>Bacillati</taxon>
        <taxon>Actinomycetota</taxon>
        <taxon>Actinomycetes</taxon>
        <taxon>Propionibacteriales</taxon>
        <taxon>Nocardioidaceae</taxon>
        <taxon>Nocardioides</taxon>
    </lineage>
</organism>
<proteinExistence type="predicted"/>
<sequence>MPDPIKVTTRTDRRKARTRAALIKAAQRFLAEGRVNVAVLEITQTADIGLGSFYNHFETKEELFRAAIDDALEAHADLLEELTADIDDPAVVFAHSFRLTGRLHRAQPELSRVVLSSGPALLTSNVGLAPRARRDIEAAVRRGRFKVADIDLAMVVVAGAAIALGQLLHARPERDDAAATDQVTQDVLRMLGLTSSQARKICAMPLPQLILVDREQQPG</sequence>
<dbReference type="SUPFAM" id="SSF46689">
    <property type="entry name" value="Homeodomain-like"/>
    <property type="match status" value="1"/>
</dbReference>
<reference evidence="5" key="1">
    <citation type="journal article" date="2019" name="Int. J. Syst. Evol. Microbiol.">
        <title>The Global Catalogue of Microorganisms (GCM) 10K type strain sequencing project: providing services to taxonomists for standard genome sequencing and annotation.</title>
        <authorList>
            <consortium name="The Broad Institute Genomics Platform"/>
            <consortium name="The Broad Institute Genome Sequencing Center for Infectious Disease"/>
            <person name="Wu L."/>
            <person name="Ma J."/>
        </authorList>
    </citation>
    <scope>NUCLEOTIDE SEQUENCE [LARGE SCALE GENOMIC DNA]</scope>
    <source>
        <strain evidence="5">YIM 94188</strain>
    </source>
</reference>
<dbReference type="RefSeq" id="WP_136431727.1">
    <property type="nucleotide sequence ID" value="NZ_JBHSNS010000001.1"/>
</dbReference>